<feature type="transmembrane region" description="Helical" evidence="10">
    <location>
        <begin position="237"/>
        <end position="267"/>
    </location>
</feature>
<evidence type="ECO:0000256" key="10">
    <source>
        <dbReference type="SAM" id="Phobius"/>
    </source>
</evidence>
<keyword evidence="8 10" id="KW-0472">Membrane</keyword>
<dbReference type="PANTHER" id="PTHR43823:SF3">
    <property type="entry name" value="MULTIDRUG EXPORT PROTEIN MEPA"/>
    <property type="match status" value="1"/>
</dbReference>
<dbReference type="AlphaFoldDB" id="A0AAU7PR28"/>
<dbReference type="InterPro" id="IPR048279">
    <property type="entry name" value="MdtK-like"/>
</dbReference>
<feature type="transmembrane region" description="Helical" evidence="10">
    <location>
        <begin position="96"/>
        <end position="118"/>
    </location>
</feature>
<dbReference type="CDD" id="cd13143">
    <property type="entry name" value="MATE_MepA_like"/>
    <property type="match status" value="1"/>
</dbReference>
<evidence type="ECO:0000256" key="1">
    <source>
        <dbReference type="ARBA" id="ARBA00004651"/>
    </source>
</evidence>
<accession>A0AAU7PR28</accession>
<dbReference type="PANTHER" id="PTHR43823">
    <property type="entry name" value="SPORULATION PROTEIN YKVU"/>
    <property type="match status" value="1"/>
</dbReference>
<feature type="transmembrane region" description="Helical" evidence="10">
    <location>
        <begin position="171"/>
        <end position="189"/>
    </location>
</feature>
<feature type="transmembrane region" description="Helical" evidence="10">
    <location>
        <begin position="420"/>
        <end position="442"/>
    </location>
</feature>
<name>A0AAU7PR28_9FIRM</name>
<evidence type="ECO:0000256" key="2">
    <source>
        <dbReference type="ARBA" id="ARBA00008417"/>
    </source>
</evidence>
<evidence type="ECO:0000256" key="7">
    <source>
        <dbReference type="ARBA" id="ARBA00022989"/>
    </source>
</evidence>
<dbReference type="Pfam" id="PF01554">
    <property type="entry name" value="MatE"/>
    <property type="match status" value="2"/>
</dbReference>
<keyword evidence="7 10" id="KW-1133">Transmembrane helix</keyword>
<feature type="transmembrane region" description="Helical" evidence="10">
    <location>
        <begin position="392"/>
        <end position="414"/>
    </location>
</feature>
<evidence type="ECO:0000256" key="9">
    <source>
        <dbReference type="ARBA" id="ARBA00023251"/>
    </source>
</evidence>
<evidence type="ECO:0000256" key="5">
    <source>
        <dbReference type="ARBA" id="ARBA00022475"/>
    </source>
</evidence>
<sequence>MEKDTAFLGEEKIGKLIFKLSLPAITAQLVNMFYNLVDRIYIGHIPEVGPLALTGVGVCMPIIMIITAFAAFVSMGSAPRASIYMGKDDNKTAEQILGNSFALLLIISAILTLVVYIWQKDLLMLFGASENTIGYSISYMGIYAIGTIFVQLTVGLNAFISAQGFAKTSMYSVLIGAVFNTILDPIFIFGLNMGVAGAALATVLSQAISAVWVIHFLCGKKTILKLKKENCRIEVKVILPCIALGLAPFIMYATESLIAVCFNASLLRYGGDIAVGAMTILTSVMQFSMLPLLGLTQGTQPIISYNFGAKNVQRVKEAFFILLKFSVIFSVSLWLFIMLFPQWFAGIFTSDASLIQFTAGAMRIYFSVSLVFGVQVACQQTFIAIGDAKTSLFLALLRKVILLIPLIYILPLILTNQTMAIYLAEPIADIIAVTVTGTMFVVQFRKTLKRLIDPKSN</sequence>
<evidence type="ECO:0000256" key="8">
    <source>
        <dbReference type="ARBA" id="ARBA00023136"/>
    </source>
</evidence>
<feature type="transmembrane region" description="Helical" evidence="10">
    <location>
        <begin position="273"/>
        <end position="296"/>
    </location>
</feature>
<dbReference type="InterPro" id="IPR002528">
    <property type="entry name" value="MATE_fam"/>
</dbReference>
<feature type="transmembrane region" description="Helical" evidence="10">
    <location>
        <begin position="317"/>
        <end position="344"/>
    </location>
</feature>
<dbReference type="GO" id="GO:0015297">
    <property type="term" value="F:antiporter activity"/>
    <property type="evidence" value="ECO:0007669"/>
    <property type="project" value="InterPro"/>
</dbReference>
<comment type="subcellular location">
    <subcellularLocation>
        <location evidence="1">Cell membrane</location>
        <topology evidence="1">Multi-pass membrane protein</topology>
    </subcellularLocation>
</comment>
<comment type="similarity">
    <text evidence="2">Belongs to the multi antimicrobial extrusion (MATE) (TC 2.A.66.1) family. MepA subfamily.</text>
</comment>
<dbReference type="NCBIfam" id="TIGR00797">
    <property type="entry name" value="matE"/>
    <property type="match status" value="1"/>
</dbReference>
<dbReference type="EMBL" id="CP157940">
    <property type="protein sequence ID" value="XBS54817.1"/>
    <property type="molecule type" value="Genomic_DNA"/>
</dbReference>
<dbReference type="RefSeq" id="WP_349947505.1">
    <property type="nucleotide sequence ID" value="NZ_CP157940.1"/>
</dbReference>
<dbReference type="InterPro" id="IPR051327">
    <property type="entry name" value="MATE_MepA_subfamily"/>
</dbReference>
<keyword evidence="6 10" id="KW-0812">Transmembrane</keyword>
<evidence type="ECO:0000313" key="11">
    <source>
        <dbReference type="EMBL" id="XBS54817.1"/>
    </source>
</evidence>
<feature type="transmembrane region" description="Helical" evidence="10">
    <location>
        <begin position="138"/>
        <end position="159"/>
    </location>
</feature>
<dbReference type="GO" id="GO:0005886">
    <property type="term" value="C:plasma membrane"/>
    <property type="evidence" value="ECO:0007669"/>
    <property type="project" value="UniProtKB-SubCell"/>
</dbReference>
<evidence type="ECO:0000256" key="6">
    <source>
        <dbReference type="ARBA" id="ARBA00022692"/>
    </source>
</evidence>
<organism evidence="11">
    <name type="scientific">Lacrimispora sp. BS-2</name>
    <dbReference type="NCBI Taxonomy" id="3151850"/>
    <lineage>
        <taxon>Bacteria</taxon>
        <taxon>Bacillati</taxon>
        <taxon>Bacillota</taxon>
        <taxon>Clostridia</taxon>
        <taxon>Lachnospirales</taxon>
        <taxon>Lachnospiraceae</taxon>
        <taxon>Lacrimispora</taxon>
    </lineage>
</organism>
<dbReference type="InterPro" id="IPR045070">
    <property type="entry name" value="MATE_MepA-like"/>
</dbReference>
<keyword evidence="4" id="KW-0813">Transport</keyword>
<proteinExistence type="inferred from homology"/>
<feature type="transmembrane region" description="Helical" evidence="10">
    <location>
        <begin position="364"/>
        <end position="385"/>
    </location>
</feature>
<dbReference type="PIRSF" id="PIRSF006603">
    <property type="entry name" value="DinF"/>
    <property type="match status" value="1"/>
</dbReference>
<keyword evidence="5" id="KW-1003">Cell membrane</keyword>
<keyword evidence="9" id="KW-0046">Antibiotic resistance</keyword>
<evidence type="ECO:0000256" key="3">
    <source>
        <dbReference type="ARBA" id="ARBA00022106"/>
    </source>
</evidence>
<dbReference type="GO" id="GO:0046677">
    <property type="term" value="P:response to antibiotic"/>
    <property type="evidence" value="ECO:0007669"/>
    <property type="project" value="UniProtKB-KW"/>
</dbReference>
<reference evidence="11" key="1">
    <citation type="submission" date="2024-06" db="EMBL/GenBank/DDBJ databases">
        <title>Lacrimispora cavernae sp. nov., a novel anaerobe isolated from bat guano pile inside a cave.</title>
        <authorList>
            <person name="Miller S.L."/>
            <person name="Lu N."/>
            <person name="King J."/>
            <person name="Sankaranarayanan K."/>
            <person name="Lawson P.A."/>
        </authorList>
    </citation>
    <scope>NUCLEOTIDE SEQUENCE</scope>
    <source>
        <strain evidence="11">BS-2</strain>
    </source>
</reference>
<protein>
    <recommendedName>
        <fullName evidence="3">Multidrug export protein MepA</fullName>
    </recommendedName>
</protein>
<evidence type="ECO:0000256" key="4">
    <source>
        <dbReference type="ARBA" id="ARBA00022448"/>
    </source>
</evidence>
<gene>
    <name evidence="11" type="ORF">ABFV83_03215</name>
</gene>
<feature type="transmembrane region" description="Helical" evidence="10">
    <location>
        <begin position="49"/>
        <end position="75"/>
    </location>
</feature>
<feature type="transmembrane region" description="Helical" evidence="10">
    <location>
        <begin position="195"/>
        <end position="217"/>
    </location>
</feature>
<dbReference type="GO" id="GO:0042910">
    <property type="term" value="F:xenobiotic transmembrane transporter activity"/>
    <property type="evidence" value="ECO:0007669"/>
    <property type="project" value="InterPro"/>
</dbReference>